<dbReference type="SMART" id="SM00306">
    <property type="entry name" value="HintN"/>
    <property type="match status" value="1"/>
</dbReference>
<organism evidence="2 3">
    <name type="scientific">Streptomyces buecherae</name>
    <dbReference type="NCBI Taxonomy" id="2763006"/>
    <lineage>
        <taxon>Bacteria</taxon>
        <taxon>Bacillati</taxon>
        <taxon>Actinomycetota</taxon>
        <taxon>Actinomycetes</taxon>
        <taxon>Kitasatosporales</taxon>
        <taxon>Streptomycetaceae</taxon>
        <taxon>Streptomyces</taxon>
    </lineage>
</organism>
<evidence type="ECO:0000313" key="3">
    <source>
        <dbReference type="Proteomes" id="UP000509303"/>
    </source>
</evidence>
<dbReference type="EMBL" id="CP054929">
    <property type="protein sequence ID" value="QKW51996.1"/>
    <property type="molecule type" value="Genomic_DNA"/>
</dbReference>
<protein>
    <recommendedName>
        <fullName evidence="1">Hint domain-containing protein</fullName>
    </recommendedName>
</protein>
<dbReference type="Gene3D" id="2.170.16.10">
    <property type="entry name" value="Hedgehog/Intein (Hint) domain"/>
    <property type="match status" value="1"/>
</dbReference>
<dbReference type="PROSITE" id="PS50818">
    <property type="entry name" value="INTEIN_C_TER"/>
    <property type="match status" value="1"/>
</dbReference>
<proteinExistence type="predicted"/>
<name>A0A7H8NCB5_9ACTN</name>
<dbReference type="NCBIfam" id="TIGR01443">
    <property type="entry name" value="intein_Cterm"/>
    <property type="match status" value="1"/>
</dbReference>
<sequence length="360" mass="39621">MKKDVTDVRYQWSRQAQARGIPANFGSKLIVEKAKPPNFWRPIVEIAVDTFAPDVASAKECVTSADPTACLMTSLEAPTPLKVLKPFKGLIKAKKRQCHSFLPDTQVLLANGQTKDIEDIDTGDRVTVTDPETGETSTRDVVGTILTEDDKEFVDLTITTNGRSSSLTSTTTHPFWAPGLKKWVKAGDLKPGIRLHTSNGRQAEVTAIRPFHRQQRTHDLTVSGVHTYYVGAGDASVLVHNCGEKTGGFVKKLFGKRNKPSLPEPNATVGDLRAITHDMVDENGAWSYDPMKRGSLQGQNDDDLLRAVFAPDDSARSFMTIGGDGQMMEGNHRMAELISRASDPRSSISWDTPIYIRGWE</sequence>
<dbReference type="Pfam" id="PF07591">
    <property type="entry name" value="PT-HINT"/>
    <property type="match status" value="1"/>
</dbReference>
<dbReference type="AlphaFoldDB" id="A0A7H8NCB5"/>
<dbReference type="SUPFAM" id="SSF51294">
    <property type="entry name" value="Hedgehog/intein (Hint) domain"/>
    <property type="match status" value="1"/>
</dbReference>
<dbReference type="CDD" id="cd00081">
    <property type="entry name" value="Hint"/>
    <property type="match status" value="1"/>
</dbReference>
<dbReference type="InterPro" id="IPR030934">
    <property type="entry name" value="Intein_C"/>
</dbReference>
<reference evidence="2 3" key="1">
    <citation type="submission" date="2020-06" db="EMBL/GenBank/DDBJ databases">
        <title>Genome mining for natural products.</title>
        <authorList>
            <person name="Zhang B."/>
            <person name="Shi J."/>
            <person name="Ge H."/>
        </authorList>
    </citation>
    <scope>NUCLEOTIDE SEQUENCE [LARGE SCALE GENOMIC DNA]</scope>
    <source>
        <strain evidence="2 3">NA00687</strain>
    </source>
</reference>
<evidence type="ECO:0000313" key="2">
    <source>
        <dbReference type="EMBL" id="QKW51996.1"/>
    </source>
</evidence>
<dbReference type="RefSeq" id="WP_176163703.1">
    <property type="nucleotide sequence ID" value="NZ_CP054929.1"/>
</dbReference>
<keyword evidence="3" id="KW-1185">Reference proteome</keyword>
<dbReference type="Proteomes" id="UP000509303">
    <property type="component" value="Chromosome"/>
</dbReference>
<gene>
    <name evidence="2" type="ORF">HUT08_23465</name>
</gene>
<evidence type="ECO:0000259" key="1">
    <source>
        <dbReference type="SMART" id="SM00306"/>
    </source>
</evidence>
<dbReference type="InterPro" id="IPR003587">
    <property type="entry name" value="Hint_dom_N"/>
</dbReference>
<dbReference type="InterPro" id="IPR036844">
    <property type="entry name" value="Hint_dom_sf"/>
</dbReference>
<accession>A0A7H8NCB5</accession>
<feature type="domain" description="Hint" evidence="1">
    <location>
        <begin position="98"/>
        <end position="199"/>
    </location>
</feature>